<reference evidence="2 3" key="1">
    <citation type="submission" date="2024-03" db="EMBL/GenBank/DDBJ databases">
        <title>Novel species of the genus Variovorax.</title>
        <authorList>
            <person name="Liu Q."/>
            <person name="Xin Y.-H."/>
        </authorList>
    </citation>
    <scope>NUCLEOTIDE SEQUENCE [LARGE SCALE GENOMIC DNA]</scope>
    <source>
        <strain evidence="2 3">KACC 18900</strain>
    </source>
</reference>
<keyword evidence="3" id="KW-1185">Reference proteome</keyword>
<evidence type="ECO:0000313" key="3">
    <source>
        <dbReference type="Proteomes" id="UP001385892"/>
    </source>
</evidence>
<comment type="caution">
    <text evidence="2">The sequence shown here is derived from an EMBL/GenBank/DDBJ whole genome shotgun (WGS) entry which is preliminary data.</text>
</comment>
<dbReference type="EMBL" id="JBBKZT010000005">
    <property type="protein sequence ID" value="MEJ8847566.1"/>
    <property type="molecule type" value="Genomic_DNA"/>
</dbReference>
<proteinExistence type="predicted"/>
<gene>
    <name evidence="2" type="ORF">WKW82_12985</name>
</gene>
<keyword evidence="1" id="KW-1133">Transmembrane helix</keyword>
<keyword evidence="1" id="KW-0812">Transmembrane</keyword>
<evidence type="ECO:0000256" key="1">
    <source>
        <dbReference type="SAM" id="Phobius"/>
    </source>
</evidence>
<keyword evidence="1" id="KW-0472">Membrane</keyword>
<protein>
    <submittedName>
        <fullName evidence="2">Uncharacterized protein</fullName>
    </submittedName>
</protein>
<dbReference type="RefSeq" id="WP_340342692.1">
    <property type="nucleotide sequence ID" value="NZ_JBBKZT010000005.1"/>
</dbReference>
<accession>A0ABU8WJ83</accession>
<name>A0ABU8WJ83_9BURK</name>
<dbReference type="Proteomes" id="UP001385892">
    <property type="component" value="Unassembled WGS sequence"/>
</dbReference>
<organism evidence="2 3">
    <name type="scientific">Variovorax rhizosphaerae</name>
    <dbReference type="NCBI Taxonomy" id="1836200"/>
    <lineage>
        <taxon>Bacteria</taxon>
        <taxon>Pseudomonadati</taxon>
        <taxon>Pseudomonadota</taxon>
        <taxon>Betaproteobacteria</taxon>
        <taxon>Burkholderiales</taxon>
        <taxon>Comamonadaceae</taxon>
        <taxon>Variovorax</taxon>
    </lineage>
</organism>
<evidence type="ECO:0000313" key="2">
    <source>
        <dbReference type="EMBL" id="MEJ8847566.1"/>
    </source>
</evidence>
<feature type="transmembrane region" description="Helical" evidence="1">
    <location>
        <begin position="18"/>
        <end position="36"/>
    </location>
</feature>
<sequence>MNKNKDKRPLYFISGQDFYFLAYSILLVLEFLGGSAKRVKDHRKFAYLIQFIGDDRLLGILKRHDGKSIVNPTDRELLHTSFTNAELQKREVFKILLSLERKEYIKLERTAVAEILDVALLSENLPNSFFSSKHFQKERKNAEDLKKIIQRLSILSFDSMLDRLYKERGVHVWAS</sequence>